<protein>
    <submittedName>
        <fullName evidence="1">Uncharacterized protein</fullName>
    </submittedName>
</protein>
<accession>A0ABD5L622</accession>
<dbReference type="Proteomes" id="UP001495779">
    <property type="component" value="Unassembled WGS sequence"/>
</dbReference>
<proteinExistence type="predicted"/>
<evidence type="ECO:0000313" key="1">
    <source>
        <dbReference type="EMBL" id="MER5076165.1"/>
    </source>
</evidence>
<dbReference type="RefSeq" id="WP_272683010.1">
    <property type="nucleotide sequence ID" value="NZ_JAGSRG010000005.1"/>
</dbReference>
<gene>
    <name evidence="1" type="ORF">KDV35_04700</name>
</gene>
<dbReference type="EMBL" id="JAGSRH010000005">
    <property type="protein sequence ID" value="MER5076165.1"/>
    <property type="molecule type" value="Genomic_DNA"/>
</dbReference>
<reference evidence="1 2" key="1">
    <citation type="submission" date="2021-04" db="EMBL/GenBank/DDBJ databases">
        <title>Determining the burden of carbapenem-resistant Enterobacterales from a tertiary public heath setting in Bangladesh: a clinical, epidemiological, and molecular study.</title>
        <authorList>
            <person name="Farzana R."/>
            <person name="Walsh T.R."/>
        </authorList>
    </citation>
    <scope>NUCLEOTIDE SEQUENCE [LARGE SCALE GENOMIC DNA]</scope>
    <source>
        <strain evidence="2">dmpro_s316</strain>
    </source>
</reference>
<organism evidence="1 2">
    <name type="scientific">Providencia stuartii</name>
    <dbReference type="NCBI Taxonomy" id="588"/>
    <lineage>
        <taxon>Bacteria</taxon>
        <taxon>Pseudomonadati</taxon>
        <taxon>Pseudomonadota</taxon>
        <taxon>Gammaproteobacteria</taxon>
        <taxon>Enterobacterales</taxon>
        <taxon>Morganellaceae</taxon>
        <taxon>Providencia</taxon>
    </lineage>
</organism>
<dbReference type="AlphaFoldDB" id="A0ABD5L622"/>
<name>A0ABD5L622_PROST</name>
<sequence>MKLKNLKGTSKNKCSCNSWLKHWLNTTGETSLPDYCGEKSCMEKPTDGAHVIKVDSTDKDWYIVPLCHEHNENVDEFELFSGVKLAPASVSKTCK</sequence>
<evidence type="ECO:0000313" key="2">
    <source>
        <dbReference type="Proteomes" id="UP001495779"/>
    </source>
</evidence>
<comment type="caution">
    <text evidence="1">The sequence shown here is derived from an EMBL/GenBank/DDBJ whole genome shotgun (WGS) entry which is preliminary data.</text>
</comment>